<gene>
    <name evidence="2" type="ORF">SAMN04487966_1159</name>
</gene>
<keyword evidence="3" id="KW-1185">Reference proteome</keyword>
<accession>A0A1I7MSJ9</accession>
<proteinExistence type="predicted"/>
<sequence length="109" mass="11566">MNTSQILNHTADLLNTATTTLLAHPDALDRAPELMELHLAEGKVRAAATDQPTEDASTDIEAGPVQTDPGVLLAEAARLLDTLPAQTSAPLSESRRQIQNAQAWVGEMA</sequence>
<dbReference type="Proteomes" id="UP000198881">
    <property type="component" value="Unassembled WGS sequence"/>
</dbReference>
<feature type="region of interest" description="Disordered" evidence="1">
    <location>
        <begin position="45"/>
        <end position="66"/>
    </location>
</feature>
<evidence type="ECO:0000256" key="1">
    <source>
        <dbReference type="SAM" id="MobiDB-lite"/>
    </source>
</evidence>
<dbReference type="EMBL" id="FPCG01000015">
    <property type="protein sequence ID" value="SFV24883.1"/>
    <property type="molecule type" value="Genomic_DNA"/>
</dbReference>
<dbReference type="RefSeq" id="WP_091699458.1">
    <property type="nucleotide sequence ID" value="NZ_FPCG01000015.1"/>
</dbReference>
<protein>
    <submittedName>
        <fullName evidence="2">Uncharacterized protein</fullName>
    </submittedName>
</protein>
<reference evidence="2 3" key="1">
    <citation type="submission" date="2016-10" db="EMBL/GenBank/DDBJ databases">
        <authorList>
            <person name="de Groot N.N."/>
        </authorList>
    </citation>
    <scope>NUCLEOTIDE SEQUENCE [LARGE SCALE GENOMIC DNA]</scope>
    <source>
        <strain evidence="2 3">CGMCC 1.7054</strain>
    </source>
</reference>
<dbReference type="AlphaFoldDB" id="A0A1I7MSJ9"/>
<evidence type="ECO:0000313" key="3">
    <source>
        <dbReference type="Proteomes" id="UP000198881"/>
    </source>
</evidence>
<evidence type="ECO:0000313" key="2">
    <source>
        <dbReference type="EMBL" id="SFV24883.1"/>
    </source>
</evidence>
<name>A0A1I7MSJ9_9MICC</name>
<organism evidence="2 3">
    <name type="scientific">Micrococcus terreus</name>
    <dbReference type="NCBI Taxonomy" id="574650"/>
    <lineage>
        <taxon>Bacteria</taxon>
        <taxon>Bacillati</taxon>
        <taxon>Actinomycetota</taxon>
        <taxon>Actinomycetes</taxon>
        <taxon>Micrococcales</taxon>
        <taxon>Micrococcaceae</taxon>
        <taxon>Micrococcus</taxon>
    </lineage>
</organism>
<dbReference type="STRING" id="574650.SAMN04487966_1159"/>